<feature type="compositionally biased region" description="Pro residues" evidence="1">
    <location>
        <begin position="383"/>
        <end position="395"/>
    </location>
</feature>
<gene>
    <name evidence="3" type="primary">LOC111721521</name>
</gene>
<dbReference type="GeneTree" id="ENSGT01110000267537"/>
<feature type="region of interest" description="Disordered" evidence="1">
    <location>
        <begin position="475"/>
        <end position="517"/>
    </location>
</feature>
<sequence>MAGAGTLRGASSSFHLSQTDQLPRSSPESPECQLMGPVVQARELGSLAPVRAAQVSGVPGLGFPGAAQVPGTPGLGSPGATQGPGAPGLGSPGPACGVTLPEAGSSLKTTRPAKEDAFYSRGRNRNQKFLFLEAEKKKAFWEAHMVQHRHYGARTTCTHLRKKYYWPGMALDVKKWVKMCRKCLDKSIRIAAHNALEAGSQQAPQGDGRMDHFPLTQEQGLFTFVSLQLLGPLQQTPRGFCFAFVAVDYFTKWVRAAPMHSCSVRETSAQILELVKRFGLPEGIISTASSSFILQINKFLKMALKMQNSLVVKYNPQTDGCLKSIRSFVIRILSLVLTMNPTDWDHHLHKVFFLQNRCSDYSEEEDEDDLRKLHGESPGAAWAPPPQVPELPQPSPESQKEPPAKGRGEDTCLYCCRLPDEGDSDVFAVVQCDRCPAWAHEQCVWRQLGRVDPKISFRCKTCLLAVVGAQPEPQTSRALGAGDGGAGSVGPSWGPGPQHGPGVPGHQLPTFQVAGGP</sequence>
<feature type="compositionally biased region" description="Basic and acidic residues" evidence="1">
    <location>
        <begin position="398"/>
        <end position="407"/>
    </location>
</feature>
<feature type="domain" description="Integrase catalytic" evidence="2">
    <location>
        <begin position="210"/>
        <end position="386"/>
    </location>
</feature>
<reference evidence="3" key="2">
    <citation type="submission" date="2025-08" db="UniProtKB">
        <authorList>
            <consortium name="Ensembl"/>
        </authorList>
    </citation>
    <scope>IDENTIFICATION</scope>
</reference>
<organism evidence="3 4">
    <name type="scientific">Sarcophilus harrisii</name>
    <name type="common">Tasmanian devil</name>
    <name type="synonym">Sarcophilus laniarius</name>
    <dbReference type="NCBI Taxonomy" id="9305"/>
    <lineage>
        <taxon>Eukaryota</taxon>
        <taxon>Metazoa</taxon>
        <taxon>Chordata</taxon>
        <taxon>Craniata</taxon>
        <taxon>Vertebrata</taxon>
        <taxon>Euteleostomi</taxon>
        <taxon>Mammalia</taxon>
        <taxon>Metatheria</taxon>
        <taxon>Dasyuromorphia</taxon>
        <taxon>Dasyuridae</taxon>
        <taxon>Sarcophilus</taxon>
    </lineage>
</organism>
<dbReference type="GO" id="GO:0015074">
    <property type="term" value="P:DNA integration"/>
    <property type="evidence" value="ECO:0007669"/>
    <property type="project" value="InterPro"/>
</dbReference>
<keyword evidence="4" id="KW-1185">Reference proteome</keyword>
<feature type="region of interest" description="Disordered" evidence="1">
    <location>
        <begin position="64"/>
        <end position="116"/>
    </location>
</feature>
<name>A0A7N4P7X3_SARHA</name>
<reference evidence="3 4" key="1">
    <citation type="journal article" date="2011" name="Proc. Natl. Acad. Sci. U.S.A.">
        <title>Genetic diversity and population structure of the endangered marsupial Sarcophilus harrisii (Tasmanian devil).</title>
        <authorList>
            <person name="Miller W."/>
            <person name="Hayes V.M."/>
            <person name="Ratan A."/>
            <person name="Petersen D.C."/>
            <person name="Wittekindt N.E."/>
            <person name="Miller J."/>
            <person name="Walenz B."/>
            <person name="Knight J."/>
            <person name="Qi J."/>
            <person name="Zhao F."/>
            <person name="Wang Q."/>
            <person name="Bedoya-Reina O.C."/>
            <person name="Katiyar N."/>
            <person name="Tomsho L.P."/>
            <person name="Kasson L.M."/>
            <person name="Hardie R.A."/>
            <person name="Woodbridge P."/>
            <person name="Tindall E.A."/>
            <person name="Bertelsen M.F."/>
            <person name="Dixon D."/>
            <person name="Pyecroft S."/>
            <person name="Helgen K.M."/>
            <person name="Lesk A.M."/>
            <person name="Pringle T.H."/>
            <person name="Patterson N."/>
            <person name="Zhang Y."/>
            <person name="Kreiss A."/>
            <person name="Woods G.M."/>
            <person name="Jones M.E."/>
            <person name="Schuster S.C."/>
        </authorList>
    </citation>
    <scope>NUCLEOTIDE SEQUENCE [LARGE SCALE GENOMIC DNA]</scope>
</reference>
<dbReference type="InterPro" id="IPR013083">
    <property type="entry name" value="Znf_RING/FYVE/PHD"/>
</dbReference>
<evidence type="ECO:0000313" key="4">
    <source>
        <dbReference type="Proteomes" id="UP000007648"/>
    </source>
</evidence>
<dbReference type="AlphaFoldDB" id="A0A7N4P7X3"/>
<dbReference type="PROSITE" id="PS50994">
    <property type="entry name" value="INTEGRASE"/>
    <property type="match status" value="1"/>
</dbReference>
<feature type="compositionally biased region" description="Polar residues" evidence="1">
    <location>
        <begin position="9"/>
        <end position="28"/>
    </location>
</feature>
<evidence type="ECO:0000313" key="3">
    <source>
        <dbReference type="Ensembl" id="ENSSHAP00000033027.1"/>
    </source>
</evidence>
<dbReference type="Gene3D" id="3.30.420.10">
    <property type="entry name" value="Ribonuclease H-like superfamily/Ribonuclease H"/>
    <property type="match status" value="1"/>
</dbReference>
<proteinExistence type="predicted"/>
<dbReference type="InterPro" id="IPR036397">
    <property type="entry name" value="RNaseH_sf"/>
</dbReference>
<dbReference type="InterPro" id="IPR012337">
    <property type="entry name" value="RNaseH-like_sf"/>
</dbReference>
<feature type="region of interest" description="Disordered" evidence="1">
    <location>
        <begin position="365"/>
        <end position="407"/>
    </location>
</feature>
<dbReference type="Gene3D" id="1.10.340.70">
    <property type="match status" value="1"/>
</dbReference>
<dbReference type="Ensembl" id="ENSSHAT00000053133.1">
    <property type="protein sequence ID" value="ENSSHAP00000033027.1"/>
    <property type="gene ID" value="ENSSHAG00000025957.1"/>
</dbReference>
<dbReference type="InterPro" id="IPR011011">
    <property type="entry name" value="Znf_FYVE_PHD"/>
</dbReference>
<dbReference type="SUPFAM" id="SSF57903">
    <property type="entry name" value="FYVE/PHD zinc finger"/>
    <property type="match status" value="1"/>
</dbReference>
<dbReference type="GO" id="GO:0003676">
    <property type="term" value="F:nucleic acid binding"/>
    <property type="evidence" value="ECO:0007669"/>
    <property type="project" value="InterPro"/>
</dbReference>
<dbReference type="InterPro" id="IPR041588">
    <property type="entry name" value="Integrase_H2C2"/>
</dbReference>
<dbReference type="InterPro" id="IPR001584">
    <property type="entry name" value="Integrase_cat-core"/>
</dbReference>
<reference evidence="3" key="3">
    <citation type="submission" date="2025-09" db="UniProtKB">
        <authorList>
            <consortium name="Ensembl"/>
        </authorList>
    </citation>
    <scope>IDENTIFICATION</scope>
</reference>
<protein>
    <recommendedName>
        <fullName evidence="2">Integrase catalytic domain-containing protein</fullName>
    </recommendedName>
</protein>
<evidence type="ECO:0000256" key="1">
    <source>
        <dbReference type="SAM" id="MobiDB-lite"/>
    </source>
</evidence>
<dbReference type="Pfam" id="PF17921">
    <property type="entry name" value="Integrase_H2C2"/>
    <property type="match status" value="1"/>
</dbReference>
<evidence type="ECO:0000259" key="2">
    <source>
        <dbReference type="PROSITE" id="PS50994"/>
    </source>
</evidence>
<dbReference type="PANTHER" id="PTHR47266">
    <property type="entry name" value="ENDONUCLEASE-RELATED"/>
    <property type="match status" value="1"/>
</dbReference>
<dbReference type="Proteomes" id="UP000007648">
    <property type="component" value="Unassembled WGS sequence"/>
</dbReference>
<feature type="region of interest" description="Disordered" evidence="1">
    <location>
        <begin position="1"/>
        <end position="32"/>
    </location>
</feature>
<dbReference type="InterPro" id="IPR052160">
    <property type="entry name" value="Gypsy_RT_Integrase-like"/>
</dbReference>
<dbReference type="Gene3D" id="3.30.40.10">
    <property type="entry name" value="Zinc/RING finger domain, C3HC4 (zinc finger)"/>
    <property type="match status" value="1"/>
</dbReference>
<accession>A0A7N4P7X3</accession>
<dbReference type="InParanoid" id="A0A7N4P7X3"/>
<dbReference type="SUPFAM" id="SSF53098">
    <property type="entry name" value="Ribonuclease H-like"/>
    <property type="match status" value="1"/>
</dbReference>